<comment type="cofactor">
    <cofactor evidence="1 9">
        <name>heme</name>
        <dbReference type="ChEBI" id="CHEBI:30413"/>
    </cofactor>
</comment>
<dbReference type="GO" id="GO:0016705">
    <property type="term" value="F:oxidoreductase activity, acting on paired donors, with incorporation or reduction of molecular oxygen"/>
    <property type="evidence" value="ECO:0007669"/>
    <property type="project" value="InterPro"/>
</dbReference>
<dbReference type="GO" id="GO:0020037">
    <property type="term" value="F:heme binding"/>
    <property type="evidence" value="ECO:0007669"/>
    <property type="project" value="InterPro"/>
</dbReference>
<evidence type="ECO:0000313" key="12">
    <source>
        <dbReference type="EMBL" id="THH32377.1"/>
    </source>
</evidence>
<dbReference type="SUPFAM" id="SSF48264">
    <property type="entry name" value="Cytochrome P450"/>
    <property type="match status" value="1"/>
</dbReference>
<evidence type="ECO:0000256" key="7">
    <source>
        <dbReference type="ARBA" id="ARBA00023004"/>
    </source>
</evidence>
<comment type="similarity">
    <text evidence="3 10">Belongs to the cytochrome P450 family.</text>
</comment>
<dbReference type="InterPro" id="IPR001128">
    <property type="entry name" value="Cyt_P450"/>
</dbReference>
<keyword evidence="11" id="KW-0472">Membrane</keyword>
<keyword evidence="6 10" id="KW-0560">Oxidoreductase</keyword>
<dbReference type="InterPro" id="IPR017972">
    <property type="entry name" value="Cyt_P450_CS"/>
</dbReference>
<keyword evidence="11" id="KW-0812">Transmembrane</keyword>
<reference evidence="12 13" key="1">
    <citation type="submission" date="2019-02" db="EMBL/GenBank/DDBJ databases">
        <title>Genome sequencing of the rare red list fungi Antrodiella citrinella (Flaviporus citrinellus).</title>
        <authorList>
            <person name="Buettner E."/>
            <person name="Kellner H."/>
        </authorList>
    </citation>
    <scope>NUCLEOTIDE SEQUENCE [LARGE SCALE GENOMIC DNA]</scope>
    <source>
        <strain evidence="12 13">DSM 108506</strain>
    </source>
</reference>
<keyword evidence="4 9" id="KW-0349">Heme</keyword>
<evidence type="ECO:0000313" key="13">
    <source>
        <dbReference type="Proteomes" id="UP000308730"/>
    </source>
</evidence>
<comment type="caution">
    <text evidence="12">The sequence shown here is derived from an EMBL/GenBank/DDBJ whole genome shotgun (WGS) entry which is preliminary data.</text>
</comment>
<dbReference type="InterPro" id="IPR036396">
    <property type="entry name" value="Cyt_P450_sf"/>
</dbReference>
<dbReference type="OrthoDB" id="1470350at2759"/>
<dbReference type="PRINTS" id="PR00463">
    <property type="entry name" value="EP450I"/>
</dbReference>
<evidence type="ECO:0000256" key="8">
    <source>
        <dbReference type="ARBA" id="ARBA00023033"/>
    </source>
</evidence>
<feature type="transmembrane region" description="Helical" evidence="11">
    <location>
        <begin position="12"/>
        <end position="33"/>
    </location>
</feature>
<dbReference type="AlphaFoldDB" id="A0A4S4N2V0"/>
<keyword evidence="5 9" id="KW-0479">Metal-binding</keyword>
<dbReference type="Proteomes" id="UP000308730">
    <property type="component" value="Unassembled WGS sequence"/>
</dbReference>
<dbReference type="PROSITE" id="PS00086">
    <property type="entry name" value="CYTOCHROME_P450"/>
    <property type="match status" value="1"/>
</dbReference>
<dbReference type="InterPro" id="IPR050121">
    <property type="entry name" value="Cytochrome_P450_monoxygenase"/>
</dbReference>
<evidence type="ECO:0000256" key="9">
    <source>
        <dbReference type="PIRSR" id="PIRSR602401-1"/>
    </source>
</evidence>
<protein>
    <submittedName>
        <fullName evidence="12">Uncharacterized protein</fullName>
    </submittedName>
</protein>
<dbReference type="Pfam" id="PF00067">
    <property type="entry name" value="p450"/>
    <property type="match status" value="1"/>
</dbReference>
<evidence type="ECO:0000256" key="4">
    <source>
        <dbReference type="ARBA" id="ARBA00022617"/>
    </source>
</evidence>
<accession>A0A4S4N2V0</accession>
<dbReference type="Gene3D" id="1.10.630.10">
    <property type="entry name" value="Cytochrome P450"/>
    <property type="match status" value="1"/>
</dbReference>
<proteinExistence type="inferred from homology"/>
<comment type="pathway">
    <text evidence="2">Secondary metabolite biosynthesis.</text>
</comment>
<organism evidence="12 13">
    <name type="scientific">Antrodiella citrinella</name>
    <dbReference type="NCBI Taxonomy" id="2447956"/>
    <lineage>
        <taxon>Eukaryota</taxon>
        <taxon>Fungi</taxon>
        <taxon>Dikarya</taxon>
        <taxon>Basidiomycota</taxon>
        <taxon>Agaricomycotina</taxon>
        <taxon>Agaricomycetes</taxon>
        <taxon>Polyporales</taxon>
        <taxon>Steccherinaceae</taxon>
        <taxon>Antrodiella</taxon>
    </lineage>
</organism>
<evidence type="ECO:0000256" key="1">
    <source>
        <dbReference type="ARBA" id="ARBA00001971"/>
    </source>
</evidence>
<gene>
    <name evidence="12" type="ORF">EUX98_g1820</name>
</gene>
<dbReference type="GO" id="GO:0004497">
    <property type="term" value="F:monooxygenase activity"/>
    <property type="evidence" value="ECO:0007669"/>
    <property type="project" value="UniProtKB-KW"/>
</dbReference>
<dbReference type="PANTHER" id="PTHR24305">
    <property type="entry name" value="CYTOCHROME P450"/>
    <property type="match status" value="1"/>
</dbReference>
<sequence>MSLLGSLLGLDFASLVYIAVSLVVLGHVIPYLLDPHAIRAYPGPFLARFTDLWLGHVAAMGHRSEVVHEMHQKYGKFVRIAPNHLSIADPDALQLVYAHGNGSLKSDFYDAFVSIQRGLFNTRSRPEHARKRKIVSHIFSQKSVLEFEPHVRLYVAQLFKHWDRLCEQGAKGLNGNDGEGGWSGRDGRVWFDCLPWYNYLAFDIIGDLAFGAAFGMLQSCRDAAPVAMSHKDAMAGYGADDKLEIEYLPAVQVINDRGTYSASMGVLPPWVRPYVKWLPWFNKGQKAVKSLAGIAIAAISQRLKTPTDRRDLLSKLQEAKDDEGKPMSKEELTAEALTQLIAGSDTTSKSVLISSCAITYYLAHTPRVQGKLQKELDEALGNEDDPVTTFQSTKALTYLEAVINESLRLHATSGVGLPRLVPPGGLTVCGRTFPEGTCLSVPTYTIHRDPAIWGEDVNEFRPERWFEQDKVDIQKTFNPFSFGPRSCVGRNLASMELLIIIASIFRRYEFVMEERDHHFDTVEGFLRKPVECKVGMKRRTT</sequence>
<dbReference type="PANTHER" id="PTHR24305:SF29">
    <property type="entry name" value="BENZOATE-PARA-HYDROXYLASE"/>
    <property type="match status" value="1"/>
</dbReference>
<evidence type="ECO:0000256" key="11">
    <source>
        <dbReference type="SAM" id="Phobius"/>
    </source>
</evidence>
<evidence type="ECO:0000256" key="3">
    <source>
        <dbReference type="ARBA" id="ARBA00010617"/>
    </source>
</evidence>
<evidence type="ECO:0000256" key="6">
    <source>
        <dbReference type="ARBA" id="ARBA00023002"/>
    </source>
</evidence>
<dbReference type="GO" id="GO:0005506">
    <property type="term" value="F:iron ion binding"/>
    <property type="evidence" value="ECO:0007669"/>
    <property type="project" value="InterPro"/>
</dbReference>
<keyword evidence="11" id="KW-1133">Transmembrane helix</keyword>
<dbReference type="CDD" id="cd11061">
    <property type="entry name" value="CYP67-like"/>
    <property type="match status" value="1"/>
</dbReference>
<evidence type="ECO:0000256" key="10">
    <source>
        <dbReference type="RuleBase" id="RU000461"/>
    </source>
</evidence>
<keyword evidence="8 10" id="KW-0503">Monooxygenase</keyword>
<name>A0A4S4N2V0_9APHY</name>
<dbReference type="PRINTS" id="PR00385">
    <property type="entry name" value="P450"/>
</dbReference>
<dbReference type="EMBL" id="SGPM01000023">
    <property type="protein sequence ID" value="THH32377.1"/>
    <property type="molecule type" value="Genomic_DNA"/>
</dbReference>
<feature type="binding site" description="axial binding residue" evidence="9">
    <location>
        <position position="487"/>
    </location>
    <ligand>
        <name>heme</name>
        <dbReference type="ChEBI" id="CHEBI:30413"/>
    </ligand>
    <ligandPart>
        <name>Fe</name>
        <dbReference type="ChEBI" id="CHEBI:18248"/>
    </ligandPart>
</feature>
<keyword evidence="13" id="KW-1185">Reference proteome</keyword>
<keyword evidence="7 9" id="KW-0408">Iron</keyword>
<evidence type="ECO:0000256" key="5">
    <source>
        <dbReference type="ARBA" id="ARBA00022723"/>
    </source>
</evidence>
<evidence type="ECO:0000256" key="2">
    <source>
        <dbReference type="ARBA" id="ARBA00005179"/>
    </source>
</evidence>
<dbReference type="InterPro" id="IPR002401">
    <property type="entry name" value="Cyt_P450_E_grp-I"/>
</dbReference>